<gene>
    <name evidence="2" type="ORF">BG011_000890</name>
</gene>
<feature type="compositionally biased region" description="Polar residues" evidence="1">
    <location>
        <begin position="11"/>
        <end position="22"/>
    </location>
</feature>
<keyword evidence="3" id="KW-1185">Reference proteome</keyword>
<feature type="region of interest" description="Disordered" evidence="1">
    <location>
        <begin position="491"/>
        <end position="513"/>
    </location>
</feature>
<evidence type="ECO:0000313" key="3">
    <source>
        <dbReference type="Proteomes" id="UP000726737"/>
    </source>
</evidence>
<dbReference type="Proteomes" id="UP000726737">
    <property type="component" value="Unassembled WGS sequence"/>
</dbReference>
<organism evidence="2 3">
    <name type="scientific">Mortierella polycephala</name>
    <dbReference type="NCBI Taxonomy" id="41804"/>
    <lineage>
        <taxon>Eukaryota</taxon>
        <taxon>Fungi</taxon>
        <taxon>Fungi incertae sedis</taxon>
        <taxon>Mucoromycota</taxon>
        <taxon>Mortierellomycotina</taxon>
        <taxon>Mortierellomycetes</taxon>
        <taxon>Mortierellales</taxon>
        <taxon>Mortierellaceae</taxon>
        <taxon>Mortierella</taxon>
    </lineage>
</organism>
<evidence type="ECO:0000256" key="1">
    <source>
        <dbReference type="SAM" id="MobiDB-lite"/>
    </source>
</evidence>
<protein>
    <submittedName>
        <fullName evidence="2">Uncharacterized protein</fullName>
    </submittedName>
</protein>
<dbReference type="AlphaFoldDB" id="A0A9P6PLW2"/>
<feature type="region of interest" description="Disordered" evidence="1">
    <location>
        <begin position="202"/>
        <end position="264"/>
    </location>
</feature>
<evidence type="ECO:0000313" key="2">
    <source>
        <dbReference type="EMBL" id="KAG0247808.1"/>
    </source>
</evidence>
<feature type="compositionally biased region" description="Basic and acidic residues" evidence="1">
    <location>
        <begin position="173"/>
        <end position="186"/>
    </location>
</feature>
<accession>A0A9P6PLW2</accession>
<feature type="region of interest" description="Disordered" evidence="1">
    <location>
        <begin position="789"/>
        <end position="822"/>
    </location>
</feature>
<feature type="compositionally biased region" description="Low complexity" evidence="1">
    <location>
        <begin position="98"/>
        <end position="113"/>
    </location>
</feature>
<reference evidence="2" key="1">
    <citation type="journal article" date="2020" name="Fungal Divers.">
        <title>Resolving the Mortierellaceae phylogeny through synthesis of multi-gene phylogenetics and phylogenomics.</title>
        <authorList>
            <person name="Vandepol N."/>
            <person name="Liber J."/>
            <person name="Desiro A."/>
            <person name="Na H."/>
            <person name="Kennedy M."/>
            <person name="Barry K."/>
            <person name="Grigoriev I.V."/>
            <person name="Miller A.N."/>
            <person name="O'Donnell K."/>
            <person name="Stajich J.E."/>
            <person name="Bonito G."/>
        </authorList>
    </citation>
    <scope>NUCLEOTIDE SEQUENCE</scope>
    <source>
        <strain evidence="2">KOD948</strain>
    </source>
</reference>
<comment type="caution">
    <text evidence="2">The sequence shown here is derived from an EMBL/GenBank/DDBJ whole genome shotgun (WGS) entry which is preliminary data.</text>
</comment>
<feature type="compositionally biased region" description="Low complexity" evidence="1">
    <location>
        <begin position="586"/>
        <end position="603"/>
    </location>
</feature>
<sequence>MSQPPPLNLATKPTRSVSFLNHTTTATVNSTNNDTDTDDNSVKNTTGRIGRSSFSPGRRQGYVRKGPVQSDSEADEEEEEEKQQTNKDNEGNDDTSHAGVNGNGLNANVDLNGMNSKPFSHTHINKAALRPGQNYVRKAPVNSDSESDTDEDKGHAQGKAPISPQRAQKKVVHVHDESGNESEQGKNIDGLIRPFAHARISGPGQNYVRKAPVNSDTESDEEEADRLPSSKTMASAALNDDIKASNGSGALGAQTPADPSSIRSRVSSHENSFLGVTGAQSFAPSFSPASSTALPGAAPDYKSMMMPGSSITSPATTMGILATAYGPGTDMTMNNSSNTNLANSSSSGTTAPAAGLASSMAIYQQQQQEMMLIMQQQQIQIATMQQQQQAYQLLVLQRQQQDQHQLQAVQQQHRSQEASSTGSLTQNTANGDDDDDDDDDDVPLGEKQHQFPQQSDLPVLPQLPSLSFLSSPLLQQPSLLTAPLSVPVHPNSPLQHSPLQHSRQPSSSSINFGSSATAASTLHQPHLANFAEEDYELFQQSQQHLQTGPSNLSGGAPLLASGFPAGYRGSVGSVYLNHLKHDRGSVTSLHSSGSNGSGSSNNGGASGYGSGSKPSASRSSLLPQHLQQQIMMQPATQFSAGVSMPGTSPASQGQYQQQPPTLFQYHEFQQQQQQLYQHAQPTLIHVEAKPPPPQTGLVGAITAMERDKKLAKAQGTNQLQYQHQQHQQQMLLTAEKERWLQEQRRMAWEAGQMPQQQQQQLMLQQQQLQMQFQMQQQQQQQLYPQYQYQQQQQYPGLGPSQIHPQSWTVQDEEDDNRPLGGT</sequence>
<proteinExistence type="predicted"/>
<feature type="region of interest" description="Disordered" evidence="1">
    <location>
        <begin position="586"/>
        <end position="623"/>
    </location>
</feature>
<feature type="compositionally biased region" description="Basic and acidic residues" evidence="1">
    <location>
        <begin position="82"/>
        <end position="96"/>
    </location>
</feature>
<feature type="compositionally biased region" description="Polar residues" evidence="1">
    <location>
        <begin position="492"/>
        <end position="513"/>
    </location>
</feature>
<dbReference type="EMBL" id="JAAAJA010001203">
    <property type="protein sequence ID" value="KAG0247808.1"/>
    <property type="molecule type" value="Genomic_DNA"/>
</dbReference>
<feature type="compositionally biased region" description="Acidic residues" evidence="1">
    <location>
        <begin position="72"/>
        <end position="81"/>
    </location>
</feature>
<feature type="compositionally biased region" description="Polar residues" evidence="1">
    <location>
        <begin position="417"/>
        <end position="430"/>
    </location>
</feature>
<dbReference type="OrthoDB" id="2422891at2759"/>
<feature type="region of interest" description="Disordered" evidence="1">
    <location>
        <begin position="1"/>
        <end position="188"/>
    </location>
</feature>
<name>A0A9P6PLW2_9FUNG</name>
<feature type="compositionally biased region" description="Low complexity" evidence="1">
    <location>
        <begin position="611"/>
        <end position="620"/>
    </location>
</feature>
<feature type="region of interest" description="Disordered" evidence="1">
    <location>
        <begin position="406"/>
        <end position="459"/>
    </location>
</feature>
<feature type="compositionally biased region" description="Low complexity" evidence="1">
    <location>
        <begin position="23"/>
        <end position="34"/>
    </location>
</feature>
<feature type="compositionally biased region" description="Acidic residues" evidence="1">
    <location>
        <begin position="431"/>
        <end position="443"/>
    </location>
</feature>